<dbReference type="InterPro" id="IPR039924">
    <property type="entry name" value="ICln/Lot5/Saf5"/>
</dbReference>
<dbReference type="PRINTS" id="PR01348">
    <property type="entry name" value="ICLNCHANNEL"/>
</dbReference>
<dbReference type="InterPro" id="IPR011993">
    <property type="entry name" value="PH-like_dom_sf"/>
</dbReference>
<dbReference type="GO" id="GO:0006884">
    <property type="term" value="P:cell volume homeostasis"/>
    <property type="evidence" value="ECO:0007669"/>
    <property type="project" value="InterPro"/>
</dbReference>
<keyword evidence="5" id="KW-0539">Nucleus</keyword>
<evidence type="ECO:0000256" key="1">
    <source>
        <dbReference type="ARBA" id="ARBA00004123"/>
    </source>
</evidence>
<dbReference type="Gene3D" id="2.30.29.30">
    <property type="entry name" value="Pleckstrin-homology domain (PH domain)/Phosphotyrosine-binding domain (PTB)"/>
    <property type="match status" value="1"/>
</dbReference>
<protein>
    <recommendedName>
        <fullName evidence="9">Methylosome subunit pICln</fullName>
    </recommendedName>
</protein>
<feature type="region of interest" description="Disordered" evidence="6">
    <location>
        <begin position="184"/>
        <end position="210"/>
    </location>
</feature>
<dbReference type="GO" id="GO:0045292">
    <property type="term" value="P:mRNA cis splicing, via spliceosome"/>
    <property type="evidence" value="ECO:0007669"/>
    <property type="project" value="TreeGrafter"/>
</dbReference>
<dbReference type="GO" id="GO:0034709">
    <property type="term" value="C:methylosome"/>
    <property type="evidence" value="ECO:0007669"/>
    <property type="project" value="InterPro"/>
</dbReference>
<dbReference type="GO" id="GO:0005681">
    <property type="term" value="C:spliceosomal complex"/>
    <property type="evidence" value="ECO:0007669"/>
    <property type="project" value="TreeGrafter"/>
</dbReference>
<dbReference type="GO" id="GO:0005829">
    <property type="term" value="C:cytosol"/>
    <property type="evidence" value="ECO:0007669"/>
    <property type="project" value="InterPro"/>
</dbReference>
<dbReference type="PANTHER" id="PTHR21399">
    <property type="entry name" value="CHLORIDE CONDUCTANCE REGULATORY PROTEIN ICLN"/>
    <property type="match status" value="1"/>
</dbReference>
<feature type="compositionally biased region" description="Basic and acidic residues" evidence="6">
    <location>
        <begin position="190"/>
        <end position="210"/>
    </location>
</feature>
<dbReference type="AlphaFoldDB" id="A0A0C3ML23"/>
<evidence type="ECO:0000313" key="7">
    <source>
        <dbReference type="EMBL" id="KIO34402.1"/>
    </source>
</evidence>
<evidence type="ECO:0000256" key="2">
    <source>
        <dbReference type="ARBA" id="ARBA00004496"/>
    </source>
</evidence>
<dbReference type="EMBL" id="KN822943">
    <property type="protein sequence ID" value="KIO34402.1"/>
    <property type="molecule type" value="Genomic_DNA"/>
</dbReference>
<evidence type="ECO:0000313" key="8">
    <source>
        <dbReference type="Proteomes" id="UP000054248"/>
    </source>
</evidence>
<reference evidence="8" key="2">
    <citation type="submission" date="2015-01" db="EMBL/GenBank/DDBJ databases">
        <title>Evolutionary Origins and Diversification of the Mycorrhizal Mutualists.</title>
        <authorList>
            <consortium name="DOE Joint Genome Institute"/>
            <consortium name="Mycorrhizal Genomics Consortium"/>
            <person name="Kohler A."/>
            <person name="Kuo A."/>
            <person name="Nagy L.G."/>
            <person name="Floudas D."/>
            <person name="Copeland A."/>
            <person name="Barry K.W."/>
            <person name="Cichocki N."/>
            <person name="Veneault-Fourrey C."/>
            <person name="LaButti K."/>
            <person name="Lindquist E.A."/>
            <person name="Lipzen A."/>
            <person name="Lundell T."/>
            <person name="Morin E."/>
            <person name="Murat C."/>
            <person name="Riley R."/>
            <person name="Ohm R."/>
            <person name="Sun H."/>
            <person name="Tunlid A."/>
            <person name="Henrissat B."/>
            <person name="Grigoriev I.V."/>
            <person name="Hibbett D.S."/>
            <person name="Martin F."/>
        </authorList>
    </citation>
    <scope>NUCLEOTIDE SEQUENCE [LARGE SCALE GENOMIC DNA]</scope>
    <source>
        <strain evidence="8">MUT 4182</strain>
    </source>
</reference>
<evidence type="ECO:0000256" key="3">
    <source>
        <dbReference type="ARBA" id="ARBA00007054"/>
    </source>
</evidence>
<comment type="similarity">
    <text evidence="3">Belongs to the pICln (TC 1.A.47) family.</text>
</comment>
<dbReference type="GO" id="GO:0000387">
    <property type="term" value="P:spliceosomal snRNP assembly"/>
    <property type="evidence" value="ECO:0007669"/>
    <property type="project" value="InterPro"/>
</dbReference>
<keyword evidence="4" id="KW-0963">Cytoplasm</keyword>
<dbReference type="OrthoDB" id="19714at2759"/>
<reference evidence="7 8" key="1">
    <citation type="submission" date="2014-04" db="EMBL/GenBank/DDBJ databases">
        <authorList>
            <consortium name="DOE Joint Genome Institute"/>
            <person name="Kuo A."/>
            <person name="Girlanda M."/>
            <person name="Perotto S."/>
            <person name="Kohler A."/>
            <person name="Nagy L.G."/>
            <person name="Floudas D."/>
            <person name="Copeland A."/>
            <person name="Barry K.W."/>
            <person name="Cichocki N."/>
            <person name="Veneault-Fourrey C."/>
            <person name="LaButti K."/>
            <person name="Lindquist E.A."/>
            <person name="Lipzen A."/>
            <person name="Lundell T."/>
            <person name="Morin E."/>
            <person name="Murat C."/>
            <person name="Sun H."/>
            <person name="Tunlid A."/>
            <person name="Henrissat B."/>
            <person name="Grigoriev I.V."/>
            <person name="Hibbett D.S."/>
            <person name="Martin F."/>
            <person name="Nordberg H.P."/>
            <person name="Cantor M.N."/>
            <person name="Hua S.X."/>
        </authorList>
    </citation>
    <scope>NUCLEOTIDE SEQUENCE [LARGE SCALE GENOMIC DNA]</scope>
    <source>
        <strain evidence="7 8">MUT 4182</strain>
    </source>
</reference>
<evidence type="ECO:0000256" key="4">
    <source>
        <dbReference type="ARBA" id="ARBA00022490"/>
    </source>
</evidence>
<name>A0A0C3ML23_9AGAM</name>
<dbReference type="GO" id="GO:0006821">
    <property type="term" value="P:chloride transport"/>
    <property type="evidence" value="ECO:0007669"/>
    <property type="project" value="InterPro"/>
</dbReference>
<comment type="subcellular location">
    <subcellularLocation>
        <location evidence="2">Cytoplasm</location>
    </subcellularLocation>
    <subcellularLocation>
        <location evidence="1">Nucleus</location>
    </subcellularLocation>
</comment>
<keyword evidence="8" id="KW-1185">Reference proteome</keyword>
<evidence type="ECO:0008006" key="9">
    <source>
        <dbReference type="Google" id="ProtNLM"/>
    </source>
</evidence>
<dbReference type="InterPro" id="IPR003521">
    <property type="entry name" value="ICln"/>
</dbReference>
<proteinExistence type="inferred from homology"/>
<evidence type="ECO:0000256" key="5">
    <source>
        <dbReference type="ARBA" id="ARBA00023242"/>
    </source>
</evidence>
<gene>
    <name evidence="7" type="ORF">M407DRAFT_128113</name>
</gene>
<dbReference type="Proteomes" id="UP000054248">
    <property type="component" value="Unassembled WGS sequence"/>
</dbReference>
<accession>A0A0C3ML23</accession>
<dbReference type="STRING" id="1051891.A0A0C3ML23"/>
<dbReference type="HOGENOM" id="CLU_077804_3_0_1"/>
<evidence type="ECO:0000256" key="6">
    <source>
        <dbReference type="SAM" id="MobiDB-lite"/>
    </source>
</evidence>
<sequence>MPAIQPISSLPHCVSPAEHAEFISKTPENFADIPPVLRHKQENVTVELIPAPQPSDNGLEGVMIGTLYVIESVLAFILPSGKGFAVTYPRITLHAVSRSDSTGPHVYCQLDETPEGVEVADDEDAEMSELKIMPGDMDAVEKIFEALSRCAALHPDPTGGNDGEGDFDGFEDDDAFIDVDEELNEEELSEVGRVRSDKFASSEDSRYKPY</sequence>
<dbReference type="Pfam" id="PF03517">
    <property type="entry name" value="Voldacs"/>
    <property type="match status" value="1"/>
</dbReference>
<organism evidence="7 8">
    <name type="scientific">Tulasnella calospora MUT 4182</name>
    <dbReference type="NCBI Taxonomy" id="1051891"/>
    <lineage>
        <taxon>Eukaryota</taxon>
        <taxon>Fungi</taxon>
        <taxon>Dikarya</taxon>
        <taxon>Basidiomycota</taxon>
        <taxon>Agaricomycotina</taxon>
        <taxon>Agaricomycetes</taxon>
        <taxon>Cantharellales</taxon>
        <taxon>Tulasnellaceae</taxon>
        <taxon>Tulasnella</taxon>
    </lineage>
</organism>
<dbReference type="PANTHER" id="PTHR21399:SF0">
    <property type="entry name" value="METHYLOSOME SUBUNIT PICLN"/>
    <property type="match status" value="1"/>
</dbReference>
<dbReference type="GO" id="GO:0005886">
    <property type="term" value="C:plasma membrane"/>
    <property type="evidence" value="ECO:0007669"/>
    <property type="project" value="InterPro"/>
</dbReference>
<dbReference type="GO" id="GO:0034715">
    <property type="term" value="C:pICln-Sm protein complex"/>
    <property type="evidence" value="ECO:0007669"/>
    <property type="project" value="InterPro"/>
</dbReference>